<dbReference type="RefSeq" id="WP_169663099.1">
    <property type="nucleotide sequence ID" value="NZ_CP076132.1"/>
</dbReference>
<gene>
    <name evidence="1" type="ORF">KMW28_12665</name>
</gene>
<evidence type="ECO:0000313" key="2">
    <source>
        <dbReference type="Proteomes" id="UP000678679"/>
    </source>
</evidence>
<keyword evidence="2" id="KW-1185">Reference proteome</keyword>
<dbReference type="AlphaFoldDB" id="A0AAX1MZ36"/>
<dbReference type="Proteomes" id="UP000678679">
    <property type="component" value="Chromosome 1"/>
</dbReference>
<dbReference type="EMBL" id="CP076132">
    <property type="protein sequence ID" value="QWG00505.1"/>
    <property type="molecule type" value="Genomic_DNA"/>
</dbReference>
<organism evidence="1 2">
    <name type="scientific">Flammeovirga yaeyamensis</name>
    <dbReference type="NCBI Taxonomy" id="367791"/>
    <lineage>
        <taxon>Bacteria</taxon>
        <taxon>Pseudomonadati</taxon>
        <taxon>Bacteroidota</taxon>
        <taxon>Cytophagia</taxon>
        <taxon>Cytophagales</taxon>
        <taxon>Flammeovirgaceae</taxon>
        <taxon>Flammeovirga</taxon>
    </lineage>
</organism>
<protein>
    <submittedName>
        <fullName evidence="1">Uncharacterized protein</fullName>
    </submittedName>
</protein>
<sequence length="359" mass="43176">MKTILKSIQSLKKNEWFYYNQTSKNKLKNPFNNDDENNQTLHLNFIKDFFTSGGKLRVLDDLDIEDFKNNDYVKHTNSVYFLGILIFSQWKLNLSKDEFILRLNEREGFDINRFQFMWFLSTLFHDLYYKYEEVEEIKRLKEQNIFTYSDLERYFYINYTIEEDFNENPIPEILSDNISNYVIWKLEKRGKYDHGIIAGMKLFDELKKNRIEVYQNRYENLGLNWESKLDIQYYYCAQIIKAHNIWFNPGKDQNYADYGMEGLEINPNIKFQEYPFYYLFCLIDTIDPVKALKNEIPNVNDILDSILIEISKDSLILKNDKLEETQFDNIKKKCFGLKEWLDIMVSATETTINISIPKL</sequence>
<reference evidence="1 2" key="1">
    <citation type="submission" date="2021-05" db="EMBL/GenBank/DDBJ databases">
        <title>Comparative genomic studies on the polysaccharide-degrading batcterial strains of the Flammeovirga genus.</title>
        <authorList>
            <person name="Zewei F."/>
            <person name="Zheng Z."/>
            <person name="Yu L."/>
            <person name="Ruyue G."/>
            <person name="Yanhong M."/>
            <person name="Yuanyuan C."/>
            <person name="Jingyan G."/>
            <person name="Wenjun H."/>
        </authorList>
    </citation>
    <scope>NUCLEOTIDE SEQUENCE [LARGE SCALE GENOMIC DNA]</scope>
    <source>
        <strain evidence="1 2">NBRC:100898</strain>
    </source>
</reference>
<dbReference type="KEGG" id="fya:KMW28_12665"/>
<accession>A0AAX1MZ36</accession>
<name>A0AAX1MZ36_9BACT</name>
<proteinExistence type="predicted"/>
<evidence type="ECO:0000313" key="1">
    <source>
        <dbReference type="EMBL" id="QWG00505.1"/>
    </source>
</evidence>